<dbReference type="Proteomes" id="UP000175835">
    <property type="component" value="Unassembled WGS sequence"/>
</dbReference>
<accession>A0A1D3MP05</accession>
<evidence type="ECO:0000313" key="3">
    <source>
        <dbReference type="Proteomes" id="UP000175835"/>
    </source>
</evidence>
<feature type="domain" description="Endonuclease GajA/Old nuclease/RecF-like AAA" evidence="1">
    <location>
        <begin position="2"/>
        <end position="401"/>
    </location>
</feature>
<dbReference type="InterPro" id="IPR051396">
    <property type="entry name" value="Bact_Antivir_Def_Nuclease"/>
</dbReference>
<protein>
    <recommendedName>
        <fullName evidence="1">Endonuclease GajA/Old nuclease/RecF-like AAA domain-containing protein</fullName>
    </recommendedName>
</protein>
<organism evidence="2 3">
    <name type="scientific">Bacillus mycoides</name>
    <dbReference type="NCBI Taxonomy" id="1405"/>
    <lineage>
        <taxon>Bacteria</taxon>
        <taxon>Bacillati</taxon>
        <taxon>Bacillota</taxon>
        <taxon>Bacilli</taxon>
        <taxon>Bacillales</taxon>
        <taxon>Bacillaceae</taxon>
        <taxon>Bacillus</taxon>
        <taxon>Bacillus cereus group</taxon>
    </lineage>
</organism>
<dbReference type="PANTHER" id="PTHR43581">
    <property type="entry name" value="ATP/GTP PHOSPHATASE"/>
    <property type="match status" value="1"/>
</dbReference>
<dbReference type="InterPro" id="IPR027417">
    <property type="entry name" value="P-loop_NTPase"/>
</dbReference>
<dbReference type="Gene3D" id="3.40.50.300">
    <property type="entry name" value="P-loop containing nucleotide triphosphate hydrolases"/>
    <property type="match status" value="1"/>
</dbReference>
<evidence type="ECO:0000259" key="1">
    <source>
        <dbReference type="Pfam" id="PF13175"/>
    </source>
</evidence>
<proteinExistence type="predicted"/>
<dbReference type="PANTHER" id="PTHR43581:SF2">
    <property type="entry name" value="EXCINUCLEASE ATPASE SUBUNIT"/>
    <property type="match status" value="1"/>
</dbReference>
<name>A0A1D3MP05_BACMY</name>
<dbReference type="EMBL" id="LXLX01000041">
    <property type="protein sequence ID" value="OFD90590.1"/>
    <property type="molecule type" value="Genomic_DNA"/>
</dbReference>
<comment type="caution">
    <text evidence="2">The sequence shown here is derived from an EMBL/GenBank/DDBJ whole genome shotgun (WGS) entry which is preliminary data.</text>
</comment>
<dbReference type="PATRIC" id="fig|86662.28.peg.3493"/>
<evidence type="ECO:0000313" key="2">
    <source>
        <dbReference type="EMBL" id="OFD90590.1"/>
    </source>
</evidence>
<dbReference type="AlphaFoldDB" id="A0A1D3MP05"/>
<dbReference type="CDD" id="cd00267">
    <property type="entry name" value="ABC_ATPase"/>
    <property type="match status" value="1"/>
</dbReference>
<dbReference type="RefSeq" id="WP_070146759.1">
    <property type="nucleotide sequence ID" value="NZ_FMJF01000029.1"/>
</dbReference>
<dbReference type="SUPFAM" id="SSF52540">
    <property type="entry name" value="P-loop containing nucleoside triphosphate hydrolases"/>
    <property type="match status" value="1"/>
</dbReference>
<gene>
    <name evidence="2" type="ORF">BWGOE11_33930</name>
</gene>
<dbReference type="InterPro" id="IPR041685">
    <property type="entry name" value="AAA_GajA/Old/RecF-like"/>
</dbReference>
<reference evidence="2 3" key="1">
    <citation type="submission" date="2016-05" db="EMBL/GenBank/DDBJ databases">
        <title>Bacillus thuringiensis and Bacillus weihenstephanensis as novel biocontrol agents of wilt causing Verticillium species.</title>
        <authorList>
            <person name="Hollensteiner J."/>
            <person name="Wemheuer F."/>
            <person name="Harting R."/>
            <person name="Kolarzyk A."/>
            <person name="Diaz-Valerio S."/>
            <person name="Poehlein A."/>
            <person name="Brzuszkiewicz E."/>
            <person name="Nesemann K."/>
            <person name="Braus-Stromeyer S."/>
            <person name="Braus G."/>
            <person name="Daniel R."/>
            <person name="Liesegang H."/>
        </authorList>
    </citation>
    <scope>NUCLEOTIDE SEQUENCE [LARGE SCALE GENOMIC DNA]</scope>
    <source>
        <strain evidence="2 3">GOE11</strain>
    </source>
</reference>
<sequence>MKLAIRNVGLVREADIKLEGLTVIAGENDTGKSTVGKSIFSIIKGVNSHHKDFKDAKFSQIEDIIDDIYFKVREISRNFSGDRLIGAASGIYPPFIRKDLLRYLNLEDFEGLEEYVHIYKENVESELDKFGMSCKEPIDAVMELDSLLYKLDETVLESQNPKKFVIDTIMLALKSEFGTDICNKYENDLTTILYDENGELVFESELFNEEIQHAIYSGGPLEIEDVTYIESPLIFQMHKMISEANIFSTDSKLSLRIKNKNKNRKNSIPFHMKDLISKMSDSTYYDLGLENENQQFIDEISAIIEGESILDKDSDDFLFEREWDNQVYSFKTSNVASGIKSFSMIQMLLKAQVINERTILIIDEPEIHLHPKWQIKYCEIIVKLASLGVKVVVTSHSPYIIQALKVLANKFEINTKVNFYLAEKESQSASTKIINVNDDLNSVFKKLSDPLQKLIWEK</sequence>
<dbReference type="Pfam" id="PF13175">
    <property type="entry name" value="AAA_15"/>
    <property type="match status" value="1"/>
</dbReference>